<dbReference type="RefSeq" id="XP_004361279.1">
    <property type="nucleotide sequence ID" value="XM_004361222.1"/>
</dbReference>
<feature type="chain" id="PRO_5003320160" description="Paramecium surface antigen repeat-containing protein" evidence="1">
    <location>
        <begin position="18"/>
        <end position="395"/>
    </location>
</feature>
<evidence type="ECO:0000313" key="2">
    <source>
        <dbReference type="EMBL" id="EGG23428.1"/>
    </source>
</evidence>
<sequence>MYRQIIVLLVLAVCVSAQPQGCADDSSMQCADKGMYCDADFYQRIGDGDIACKLADIGASSFEPTPSSVCTPIGKIGDACDGSTASCDTGLLCRTAPQGEAPSCQPASYATLGESCNSFLDCINYLECDAFEKKCVPKISDPTIQCSVAQQCKFGYYCNTTDSVYRCVPRGDVGTNCSSAVQCNENLVCEDNNEGQEVCTALYTKKEGDTCSTNTQALYGTYGLYTSTCDLGSGVVCDNNNDVCIKIPELTPGNCTESPCQGGSSFERCICNGANSTTGTCVSSIVRGAQINTCVSAFQAFTQCKMENKCQDFVIGTSYPQTIMPNSCIGRNCQHLLCDVQKQCAYVPENSPIAICGGDFLAEFSVCSSLTSDSSSTISSMVFVMIAVVFASILF</sequence>
<proteinExistence type="predicted"/>
<dbReference type="Proteomes" id="UP000007797">
    <property type="component" value="Unassembled WGS sequence"/>
</dbReference>
<name>F4PLK6_CACFS</name>
<evidence type="ECO:0000313" key="3">
    <source>
        <dbReference type="Proteomes" id="UP000007797"/>
    </source>
</evidence>
<feature type="signal peptide" evidence="1">
    <location>
        <begin position="1"/>
        <end position="17"/>
    </location>
</feature>
<dbReference type="EMBL" id="GL883008">
    <property type="protein sequence ID" value="EGG23428.1"/>
    <property type="molecule type" value="Genomic_DNA"/>
</dbReference>
<reference evidence="3" key="1">
    <citation type="journal article" date="2011" name="Genome Res.">
        <title>Phylogeny-wide analysis of social amoeba genomes highlights ancient origins for complex intercellular communication.</title>
        <authorList>
            <person name="Heidel A.J."/>
            <person name="Lawal H.M."/>
            <person name="Felder M."/>
            <person name="Schilde C."/>
            <person name="Helps N.R."/>
            <person name="Tunggal B."/>
            <person name="Rivero F."/>
            <person name="John U."/>
            <person name="Schleicher M."/>
            <person name="Eichinger L."/>
            <person name="Platzer M."/>
            <person name="Noegel A.A."/>
            <person name="Schaap P."/>
            <person name="Gloeckner G."/>
        </authorList>
    </citation>
    <scope>NUCLEOTIDE SEQUENCE [LARGE SCALE GENOMIC DNA]</scope>
    <source>
        <strain evidence="3">SH3</strain>
    </source>
</reference>
<dbReference type="STRING" id="1054147.F4PLK6"/>
<dbReference type="PANTHER" id="PTHR33459:SF7">
    <property type="entry name" value="DD-GDCA PROTEIN"/>
    <property type="match status" value="1"/>
</dbReference>
<evidence type="ECO:0000256" key="1">
    <source>
        <dbReference type="SAM" id="SignalP"/>
    </source>
</evidence>
<dbReference type="OrthoDB" id="4405280at2759"/>
<dbReference type="AlphaFoldDB" id="F4PLK6"/>
<dbReference type="GeneID" id="14875830"/>
<keyword evidence="3" id="KW-1185">Reference proteome</keyword>
<evidence type="ECO:0008006" key="4">
    <source>
        <dbReference type="Google" id="ProtNLM"/>
    </source>
</evidence>
<organism evidence="2 3">
    <name type="scientific">Cavenderia fasciculata</name>
    <name type="common">Slime mold</name>
    <name type="synonym">Dictyostelium fasciculatum</name>
    <dbReference type="NCBI Taxonomy" id="261658"/>
    <lineage>
        <taxon>Eukaryota</taxon>
        <taxon>Amoebozoa</taxon>
        <taxon>Evosea</taxon>
        <taxon>Eumycetozoa</taxon>
        <taxon>Dictyostelia</taxon>
        <taxon>Acytosteliales</taxon>
        <taxon>Cavenderiaceae</taxon>
        <taxon>Cavenderia</taxon>
    </lineage>
</organism>
<gene>
    <name evidence="2" type="primary">gdcA</name>
    <name evidence="2" type="ORF">DFA_05560</name>
</gene>
<protein>
    <recommendedName>
        <fullName evidence="4">Paramecium surface antigen repeat-containing protein</fullName>
    </recommendedName>
</protein>
<accession>F4PLK6</accession>
<dbReference type="OMA" id="CINYLEC"/>
<dbReference type="InterPro" id="IPR052326">
    <property type="entry name" value="Diff-Dev_Assoc_Protein"/>
</dbReference>
<keyword evidence="1" id="KW-0732">Signal</keyword>
<dbReference type="KEGG" id="dfa:DFA_05560"/>
<dbReference type="PANTHER" id="PTHR33459">
    <property type="entry name" value="DD-GDCA PROTEIN"/>
    <property type="match status" value="1"/>
</dbReference>